<evidence type="ECO:0000256" key="1">
    <source>
        <dbReference type="SAM" id="MobiDB-lite"/>
    </source>
</evidence>
<keyword evidence="2" id="KW-1185">Reference proteome</keyword>
<accession>A0A1I7XSB4</accession>
<dbReference type="Proteomes" id="UP000095283">
    <property type="component" value="Unplaced"/>
</dbReference>
<reference evidence="3" key="1">
    <citation type="submission" date="2016-11" db="UniProtKB">
        <authorList>
            <consortium name="WormBaseParasite"/>
        </authorList>
    </citation>
    <scope>IDENTIFICATION</scope>
</reference>
<evidence type="ECO:0000313" key="2">
    <source>
        <dbReference type="Proteomes" id="UP000095283"/>
    </source>
</evidence>
<dbReference type="WBParaSite" id="Hba_20709">
    <property type="protein sequence ID" value="Hba_20709"/>
    <property type="gene ID" value="Hba_20709"/>
</dbReference>
<name>A0A1I7XSB4_HETBA</name>
<sequence>MMKVDVKKEDQDTTQNTGSEKTTAELCKKYLNIIQKLYLGSTFPQTSSQKAIACASRSSVRRDISFRPLL</sequence>
<organism evidence="2 3">
    <name type="scientific">Heterorhabditis bacteriophora</name>
    <name type="common">Entomopathogenic nematode worm</name>
    <dbReference type="NCBI Taxonomy" id="37862"/>
    <lineage>
        <taxon>Eukaryota</taxon>
        <taxon>Metazoa</taxon>
        <taxon>Ecdysozoa</taxon>
        <taxon>Nematoda</taxon>
        <taxon>Chromadorea</taxon>
        <taxon>Rhabditida</taxon>
        <taxon>Rhabditina</taxon>
        <taxon>Rhabditomorpha</taxon>
        <taxon>Strongyloidea</taxon>
        <taxon>Heterorhabditidae</taxon>
        <taxon>Heterorhabditis</taxon>
    </lineage>
</organism>
<dbReference type="AlphaFoldDB" id="A0A1I7XSB4"/>
<feature type="compositionally biased region" description="Basic and acidic residues" evidence="1">
    <location>
        <begin position="1"/>
        <end position="11"/>
    </location>
</feature>
<evidence type="ECO:0000313" key="3">
    <source>
        <dbReference type="WBParaSite" id="Hba_20709"/>
    </source>
</evidence>
<proteinExistence type="predicted"/>
<protein>
    <submittedName>
        <fullName evidence="3">Mitochondrial import inner membrane translocase subunit</fullName>
    </submittedName>
</protein>
<feature type="region of interest" description="Disordered" evidence="1">
    <location>
        <begin position="1"/>
        <end position="20"/>
    </location>
</feature>